<protein>
    <submittedName>
        <fullName evidence="2">Sema domain-containing protein</fullName>
    </submittedName>
</protein>
<evidence type="ECO:0000313" key="2">
    <source>
        <dbReference type="WBParaSite" id="RSKR_0000848000.1"/>
    </source>
</evidence>
<reference evidence="2" key="1">
    <citation type="submission" date="2016-11" db="UniProtKB">
        <authorList>
            <consortium name="WormBaseParasite"/>
        </authorList>
    </citation>
    <scope>IDENTIFICATION</scope>
    <source>
        <strain evidence="2">KR3021</strain>
    </source>
</reference>
<dbReference type="WBParaSite" id="RSKR_0000848000.1">
    <property type="protein sequence ID" value="RSKR_0000848000.1"/>
    <property type="gene ID" value="RSKR_0000848000"/>
</dbReference>
<dbReference type="Proteomes" id="UP000095286">
    <property type="component" value="Unplaced"/>
</dbReference>
<sequence length="178" mass="20125">MDPRIADVIHFVGQDGGKKRVKELQFQITAEGYLKLKKQALTSDLFGPRQTKILTSIDRHTSIIYLIGDTEANLLKTTCALDSHEKEKPIRLDKEDNNVYTISEKYSKIDSLSIEDKVVLFGIQKSREIQKTRLLIGSLKEYINLKCFMSLPFLAHVSMTSAKTLNKLNASPIKTIGK</sequence>
<proteinExistence type="predicted"/>
<name>A0AC35U830_9BILA</name>
<organism evidence="1 2">
    <name type="scientific">Rhabditophanes sp. KR3021</name>
    <dbReference type="NCBI Taxonomy" id="114890"/>
    <lineage>
        <taxon>Eukaryota</taxon>
        <taxon>Metazoa</taxon>
        <taxon>Ecdysozoa</taxon>
        <taxon>Nematoda</taxon>
        <taxon>Chromadorea</taxon>
        <taxon>Rhabditida</taxon>
        <taxon>Tylenchina</taxon>
        <taxon>Panagrolaimomorpha</taxon>
        <taxon>Strongyloidoidea</taxon>
        <taxon>Alloionematidae</taxon>
        <taxon>Rhabditophanes</taxon>
    </lineage>
</organism>
<accession>A0AC35U830</accession>
<evidence type="ECO:0000313" key="1">
    <source>
        <dbReference type="Proteomes" id="UP000095286"/>
    </source>
</evidence>